<evidence type="ECO:0000313" key="6">
    <source>
        <dbReference type="EMBL" id="MCQ1530984.1"/>
    </source>
</evidence>
<gene>
    <name evidence="6" type="ORF">LJD61_15745</name>
</gene>
<name>A0ABT1NIC0_9FIRM</name>
<dbReference type="Pfam" id="PF02659">
    <property type="entry name" value="Mntp"/>
    <property type="match status" value="1"/>
</dbReference>
<evidence type="ECO:0000256" key="3">
    <source>
        <dbReference type="ARBA" id="ARBA00022989"/>
    </source>
</evidence>
<keyword evidence="2 5" id="KW-0812">Transmembrane</keyword>
<evidence type="ECO:0000256" key="2">
    <source>
        <dbReference type="ARBA" id="ARBA00022692"/>
    </source>
</evidence>
<evidence type="ECO:0000256" key="1">
    <source>
        <dbReference type="ARBA" id="ARBA00022475"/>
    </source>
</evidence>
<sequence length="191" mass="20455">MSILPSLLFALSANMDNFTVGIVYGIKKIKIGIWSNMIIAVITGLGTFLSMTLGLFINRLISHSISNILGSSILIIMGLYLMMDFFKGNGRDTFLKNPEKADENNSGDIDKKEAVILALALGMNNVGLGIGASITGLNLLYTTLSTTLLSIISIILGFHIGKSYLSAILGKYAPLVSAIVMILLGIHEMSI</sequence>
<evidence type="ECO:0000313" key="7">
    <source>
        <dbReference type="Proteomes" id="UP001651880"/>
    </source>
</evidence>
<feature type="transmembrane region" description="Helical" evidence="5">
    <location>
        <begin position="164"/>
        <end position="186"/>
    </location>
</feature>
<feature type="transmembrane region" description="Helical" evidence="5">
    <location>
        <begin position="139"/>
        <end position="158"/>
    </location>
</feature>
<keyword evidence="7" id="KW-1185">Reference proteome</keyword>
<dbReference type="PANTHER" id="PTHR35529:SF2">
    <property type="entry name" value="SPORULATION PROTEIN YTAF-RELATED"/>
    <property type="match status" value="1"/>
</dbReference>
<proteinExistence type="predicted"/>
<dbReference type="PANTHER" id="PTHR35529">
    <property type="entry name" value="MANGANESE EFFLUX PUMP MNTP-RELATED"/>
    <property type="match status" value="1"/>
</dbReference>
<protein>
    <submittedName>
        <fullName evidence="6">Manganese efflux pump</fullName>
    </submittedName>
</protein>
<evidence type="ECO:0000256" key="5">
    <source>
        <dbReference type="SAM" id="Phobius"/>
    </source>
</evidence>
<dbReference type="Proteomes" id="UP001651880">
    <property type="component" value="Unassembled WGS sequence"/>
</dbReference>
<dbReference type="InterPro" id="IPR003810">
    <property type="entry name" value="Mntp/YtaF"/>
</dbReference>
<comment type="caution">
    <text evidence="6">The sequence shown here is derived from an EMBL/GenBank/DDBJ whole genome shotgun (WGS) entry which is preliminary data.</text>
</comment>
<organism evidence="6 7">
    <name type="scientific">Lutispora saccharofermentans</name>
    <dbReference type="NCBI Taxonomy" id="3024236"/>
    <lineage>
        <taxon>Bacteria</taxon>
        <taxon>Bacillati</taxon>
        <taxon>Bacillota</taxon>
        <taxon>Clostridia</taxon>
        <taxon>Lutisporales</taxon>
        <taxon>Lutisporaceae</taxon>
        <taxon>Lutispora</taxon>
    </lineage>
</organism>
<keyword evidence="1" id="KW-1003">Cell membrane</keyword>
<accession>A0ABT1NIC0</accession>
<dbReference type="RefSeq" id="WP_255228500.1">
    <property type="nucleotide sequence ID" value="NZ_JAJEKE010000016.1"/>
</dbReference>
<reference evidence="6 7" key="1">
    <citation type="submission" date="2021-10" db="EMBL/GenBank/DDBJ databases">
        <title>Lutispora strain m25 sp. nov., a thermophilic, non-spore-forming bacterium isolated from a lab-scale methanogenic bioreactor digesting anaerobic sludge.</title>
        <authorList>
            <person name="El Houari A."/>
            <person name="Mcdonald J."/>
        </authorList>
    </citation>
    <scope>NUCLEOTIDE SEQUENCE [LARGE SCALE GENOMIC DNA]</scope>
    <source>
        <strain evidence="7">m25</strain>
    </source>
</reference>
<feature type="transmembrane region" description="Helical" evidence="5">
    <location>
        <begin position="31"/>
        <end position="57"/>
    </location>
</feature>
<evidence type="ECO:0000256" key="4">
    <source>
        <dbReference type="ARBA" id="ARBA00023136"/>
    </source>
</evidence>
<keyword evidence="4 5" id="KW-0472">Membrane</keyword>
<feature type="transmembrane region" description="Helical" evidence="5">
    <location>
        <begin position="64"/>
        <end position="83"/>
    </location>
</feature>
<feature type="transmembrane region" description="Helical" evidence="5">
    <location>
        <begin position="114"/>
        <end position="132"/>
    </location>
</feature>
<dbReference type="EMBL" id="JAJEKE010000016">
    <property type="protein sequence ID" value="MCQ1530984.1"/>
    <property type="molecule type" value="Genomic_DNA"/>
</dbReference>
<keyword evidence="3 5" id="KW-1133">Transmembrane helix</keyword>